<dbReference type="OrthoDB" id="26401at2759"/>
<dbReference type="Pfam" id="PF18122">
    <property type="entry name" value="APC1_C"/>
    <property type="match status" value="1"/>
</dbReference>
<gene>
    <name evidence="15" type="ORF">PVAP13_3NG138000</name>
</gene>
<dbReference type="EMBL" id="CM029042">
    <property type="protein sequence ID" value="KAG2619895.1"/>
    <property type="molecule type" value="Genomic_DNA"/>
</dbReference>
<evidence type="ECO:0000256" key="1">
    <source>
        <dbReference type="ARBA" id="ARBA00004123"/>
    </source>
</evidence>
<dbReference type="GO" id="GO:0051301">
    <property type="term" value="P:cell division"/>
    <property type="evidence" value="ECO:0007669"/>
    <property type="project" value="UniProtKB-KW"/>
</dbReference>
<dbReference type="InterPro" id="IPR041221">
    <property type="entry name" value="APC1_C"/>
</dbReference>
<keyword evidence="7" id="KW-0498">Mitosis</keyword>
<evidence type="ECO:0000259" key="12">
    <source>
        <dbReference type="Pfam" id="PF18122"/>
    </source>
</evidence>
<dbReference type="GO" id="GO:0005680">
    <property type="term" value="C:anaphase-promoting complex"/>
    <property type="evidence" value="ECO:0007669"/>
    <property type="project" value="InterPro"/>
</dbReference>
<evidence type="ECO:0000256" key="10">
    <source>
        <dbReference type="ARBA" id="ARBA00023306"/>
    </source>
</evidence>
<keyword evidence="16" id="KW-1185">Reference proteome</keyword>
<dbReference type="GO" id="GO:0007091">
    <property type="term" value="P:metaphase/anaphase transition of mitotic cell cycle"/>
    <property type="evidence" value="ECO:0007669"/>
    <property type="project" value="TreeGrafter"/>
</dbReference>
<feature type="domain" description="Anaphase-promoting complex subunit 1 N-terminal" evidence="11">
    <location>
        <begin position="37"/>
        <end position="267"/>
    </location>
</feature>
<dbReference type="Pfam" id="PF12859">
    <property type="entry name" value="ANAPC1"/>
    <property type="match status" value="2"/>
</dbReference>
<keyword evidence="8" id="KW-0833">Ubl conjugation pathway</keyword>
<dbReference type="InterPro" id="IPR011989">
    <property type="entry name" value="ARM-like"/>
</dbReference>
<keyword evidence="6" id="KW-0677">Repeat</keyword>
<comment type="caution">
    <text evidence="15">The sequence shown here is derived from an EMBL/GenBank/DDBJ whole genome shotgun (WGS) entry which is preliminary data.</text>
</comment>
<comment type="pathway">
    <text evidence="2">Protein modification; protein ubiquitination.</text>
</comment>
<evidence type="ECO:0000313" key="15">
    <source>
        <dbReference type="EMBL" id="KAG2619895.1"/>
    </source>
</evidence>
<feature type="domain" description="Anaphase-promoting complex subunit 1 C-terminal" evidence="12">
    <location>
        <begin position="1595"/>
        <end position="1752"/>
    </location>
</feature>
<dbReference type="InterPro" id="IPR024990">
    <property type="entry name" value="Apc1"/>
</dbReference>
<organism evidence="15 16">
    <name type="scientific">Panicum virgatum</name>
    <name type="common">Blackwell switchgrass</name>
    <dbReference type="NCBI Taxonomy" id="38727"/>
    <lineage>
        <taxon>Eukaryota</taxon>
        <taxon>Viridiplantae</taxon>
        <taxon>Streptophyta</taxon>
        <taxon>Embryophyta</taxon>
        <taxon>Tracheophyta</taxon>
        <taxon>Spermatophyta</taxon>
        <taxon>Magnoliopsida</taxon>
        <taxon>Liliopsida</taxon>
        <taxon>Poales</taxon>
        <taxon>Poaceae</taxon>
        <taxon>PACMAD clade</taxon>
        <taxon>Panicoideae</taxon>
        <taxon>Panicodae</taxon>
        <taxon>Paniceae</taxon>
        <taxon>Panicinae</taxon>
        <taxon>Panicum</taxon>
        <taxon>Panicum sect. Hiantes</taxon>
    </lineage>
</organism>
<dbReference type="PANTHER" id="PTHR12827">
    <property type="entry name" value="MEIOTIC CHECKPOINT REGULATOR TSG24 FAMILY MEMBER"/>
    <property type="match status" value="1"/>
</dbReference>
<dbReference type="InterPro" id="IPR049255">
    <property type="entry name" value="Apc1_N"/>
</dbReference>
<dbReference type="Proteomes" id="UP000823388">
    <property type="component" value="Chromosome 3N"/>
</dbReference>
<dbReference type="PANTHER" id="PTHR12827:SF3">
    <property type="entry name" value="ANAPHASE-PROMOTING COMPLEX SUBUNIT 1"/>
    <property type="match status" value="1"/>
</dbReference>
<evidence type="ECO:0000256" key="3">
    <source>
        <dbReference type="ARBA" id="ARBA00010547"/>
    </source>
</evidence>
<sequence length="1802" mass="201135">MVPAIGSRQLTVLREFRPHGLAVEEADGEGAPGARPPQDYDYFLFDPALAASPGPNPGDWASFSGADGDHELFIRGNQIIWSSGSRVHKRYVSPNTVIMASWCRMDTISDALLCVLQVDTLSLYNVTGEVVSIPLPYAVSSIWPLPFGLLLQKSTDGGRMVSSSSSLLNARDLNRPNKEYGLSYNVSCQANTMETDSKANGAIISSHLVLKHPLEEPQATYFEEKEKLTMMKDFDEKTIWTSDTIPLMASYHKGKFQHSVWQIDGANYQEAMNENTMLPVSCDISSHKCTFRKIWQGKCSQSAASKVFLATDFDGLPIICFLLHEQKILLAVRIQVDDTTEEAFGDIKPHMSWNIPAFAAVPVVVTRPRVRVGTLPFTDVLVLSSDNDLLLYSGKQCLCRYTLPTELGKGFFSNYGLNSEISDTYSDLKITSIADAVEGRINVTCNNGLMLRCSLRKNPSSSLVSDCITAMAEGLQSCFYSHFVSLFWGDSDATYLDSEWEYFSYEIKRICTEYGQTLPTKSPISPSKAWDFLVNSKYHAQYCKRAPTSYNSFLPVSYDTHKTIFNPQDEHSTDVSFYIRFMRETLETLHALYENLKLNILRKEDLGCLATLLCMVASSLGEHTYVDYYCRDFPLNLIEFPSLASSTSLRTPPSLFRWFEYCLRHGCDSAKLEDIPTLMRKQKVSALSWGRKVASFYSLLLGAERKGKKLSSGLYCEVASGSARNTEELTVLAMVAEKFGRQQLDLLPVGVSLVLRHALDKCRDSPPDDWPATAYVLVGREDLAMAKMGSARKDNGLWNNDSLTLMSVPYMLHLQPVTIPTTASDIPISEVLNSEDSDSVYKSIEDGMEHIFTSTTQLRFGHDLRLNEVRRLLCSARPVAIQTPTNPSVSDQDLQQQQLWNFAQRTTALPFGRGAFTLATTYTLLTEVLVFPKLVLAGRLPAQQNATVNLDLSNRSVSEFKSWAEFHNGVAAGLRLAPFQEKMLRTWIQYNRPSEPNFTHAGLLLAFGLHEHLRVLTMTDAYRYLSQEHDITTLGLLLGLAASHRGTMDPAISKMLYFHVPSRHPSSTPELELPTLLQSAAVMGIGLLYESSAHALTMKILLGEIGRRSGGDNVLEREGYAVAAGSALGFVALGHGSDAFGFMDTFLDRLFEYIGSKEVYHEKHLNATTADDQSGNTGQMMDGAQINVDVTAPGAIIALALIFLKTESEEIAARLSIPNTFFDLQYVRPDFVMLRIIARNLILWSRIQPTKEWIDSQIPKTVKSGVSNMSEGAIDSDEFDAEALFQAYVNIVTGACIALGLKYAGSRNGDAQELLYAYTVHFLNEIKHIPVRTASILPKGLLQYVDRGTLELCLHLIVLSLSLVMAGSGNLQIFRLLRYLRGRMSAEGQVNYGLQMAVSLAIGFLFLGGGTHTFSTQNSGIAALLISLYPRLPTGPNDNRCHLQAFRHLYVIATEPRLVQTVDVDTELPVYCPLEVTVAETEYYDETNYCEVTPCLLPERSVLKSIRVCGPRYWPQVIKLTPEDKPWWRSGDKTDPFNGGVLYIKRKVGSCSYSDDPIGCQSLISRAMHEVCDMPSARCSNKPNSTNHSSNRIDQLVSTYSANPSLIAFAKLCSKSWKNRCNFREFCSQVLYECMSKDRPSLLQVYISFYTTIESMWEHLKIGHCPFYDSLFLPNFKVALAYNEAVIDGRITDGGIIQSMFLESLMKRVGDIFAELPNLKDNLHHYLTTGRWPDVQNDVVILSWYLQWYSIPPPHVVASAVEKIRPRVPAGVSMLPLLRLLLPTTHLGGLMEIEKFQTTMKA</sequence>
<dbReference type="InterPro" id="IPR048971">
    <property type="entry name" value="Apc1_3rd"/>
</dbReference>
<evidence type="ECO:0000256" key="2">
    <source>
        <dbReference type="ARBA" id="ARBA00004906"/>
    </source>
</evidence>
<evidence type="ECO:0000256" key="8">
    <source>
        <dbReference type="ARBA" id="ARBA00022786"/>
    </source>
</evidence>
<keyword evidence="10" id="KW-0131">Cell cycle</keyword>
<accession>A0A8T0UD72</accession>
<dbReference type="Pfam" id="PF21282">
    <property type="entry name" value="APC1_3rd"/>
    <property type="match status" value="1"/>
</dbReference>
<comment type="subcellular location">
    <subcellularLocation>
        <location evidence="1">Nucleus</location>
    </subcellularLocation>
</comment>
<dbReference type="Pfam" id="PF20518">
    <property type="entry name" value="Apc1_MidN"/>
    <property type="match status" value="1"/>
</dbReference>
<evidence type="ECO:0000313" key="16">
    <source>
        <dbReference type="Proteomes" id="UP000823388"/>
    </source>
</evidence>
<dbReference type="GO" id="GO:0070979">
    <property type="term" value="P:protein K11-linked ubiquitination"/>
    <property type="evidence" value="ECO:0007669"/>
    <property type="project" value="TreeGrafter"/>
</dbReference>
<dbReference type="FunFam" id="1.25.10.10:FF:000338">
    <property type="entry name" value="Anaphase-promoting complex subunit 1"/>
    <property type="match status" value="1"/>
</dbReference>
<feature type="domain" description="Anaphase-promoting complex subunit 1 N-terminal" evidence="11">
    <location>
        <begin position="301"/>
        <end position="504"/>
    </location>
</feature>
<evidence type="ECO:0000259" key="13">
    <source>
        <dbReference type="Pfam" id="PF20518"/>
    </source>
</evidence>
<keyword evidence="9" id="KW-0539">Nucleus</keyword>
<keyword evidence="5" id="KW-0132">Cell division</keyword>
<dbReference type="InterPro" id="IPR046794">
    <property type="entry name" value="Apc1_MidN"/>
</dbReference>
<protein>
    <recommendedName>
        <fullName evidence="4">Anaphase-promoting complex subunit 1</fullName>
    </recommendedName>
</protein>
<dbReference type="GO" id="GO:0060090">
    <property type="term" value="F:molecular adaptor activity"/>
    <property type="evidence" value="ECO:0007669"/>
    <property type="project" value="TreeGrafter"/>
</dbReference>
<evidence type="ECO:0000256" key="6">
    <source>
        <dbReference type="ARBA" id="ARBA00022737"/>
    </source>
</evidence>
<dbReference type="GO" id="GO:0031145">
    <property type="term" value="P:anaphase-promoting complex-dependent catabolic process"/>
    <property type="evidence" value="ECO:0007669"/>
    <property type="project" value="TreeGrafter"/>
</dbReference>
<name>A0A8T0UD72_PANVG</name>
<feature type="domain" description="Anaphase-promoting complex subunit 1 middle" evidence="13">
    <location>
        <begin position="528"/>
        <end position="784"/>
    </location>
</feature>
<evidence type="ECO:0000256" key="5">
    <source>
        <dbReference type="ARBA" id="ARBA00022618"/>
    </source>
</evidence>
<comment type="similarity">
    <text evidence="3">Belongs to the APC1 family.</text>
</comment>
<evidence type="ECO:0000256" key="7">
    <source>
        <dbReference type="ARBA" id="ARBA00022776"/>
    </source>
</evidence>
<evidence type="ECO:0000256" key="4">
    <source>
        <dbReference type="ARBA" id="ARBA00016070"/>
    </source>
</evidence>
<proteinExistence type="inferred from homology"/>
<dbReference type="Gene3D" id="1.25.10.10">
    <property type="entry name" value="Leucine-rich Repeat Variant"/>
    <property type="match status" value="2"/>
</dbReference>
<feature type="domain" description="Anaphase-promoting complex subunit 1 beta-sandwich" evidence="14">
    <location>
        <begin position="1457"/>
        <end position="1520"/>
    </location>
</feature>
<evidence type="ECO:0000259" key="14">
    <source>
        <dbReference type="Pfam" id="PF21282"/>
    </source>
</evidence>
<evidence type="ECO:0000256" key="9">
    <source>
        <dbReference type="ARBA" id="ARBA00023242"/>
    </source>
</evidence>
<evidence type="ECO:0000259" key="11">
    <source>
        <dbReference type="Pfam" id="PF12859"/>
    </source>
</evidence>
<dbReference type="FunFam" id="1.25.10.10:FF:000211">
    <property type="entry name" value="Anaphase-promoting complex subunit 1"/>
    <property type="match status" value="1"/>
</dbReference>
<reference evidence="15" key="1">
    <citation type="submission" date="2020-05" db="EMBL/GenBank/DDBJ databases">
        <title>WGS assembly of Panicum virgatum.</title>
        <authorList>
            <person name="Lovell J.T."/>
            <person name="Jenkins J."/>
            <person name="Shu S."/>
            <person name="Juenger T.E."/>
            <person name="Schmutz J."/>
        </authorList>
    </citation>
    <scope>NUCLEOTIDE SEQUENCE</scope>
    <source>
        <strain evidence="15">AP13</strain>
    </source>
</reference>